<feature type="domain" description="LysR substrate-binding" evidence="1">
    <location>
        <begin position="35"/>
        <end position="123"/>
    </location>
</feature>
<dbReference type="Proteomes" id="UP000091897">
    <property type="component" value="Chromosome"/>
</dbReference>
<proteinExistence type="predicted"/>
<dbReference type="SUPFAM" id="SSF53850">
    <property type="entry name" value="Periplasmic binding protein-like II"/>
    <property type="match status" value="1"/>
</dbReference>
<evidence type="ECO:0000259" key="1">
    <source>
        <dbReference type="Pfam" id="PF03466"/>
    </source>
</evidence>
<dbReference type="InterPro" id="IPR050950">
    <property type="entry name" value="HTH-type_LysR_regulators"/>
</dbReference>
<evidence type="ECO:0000313" key="3">
    <source>
        <dbReference type="Proteomes" id="UP000091897"/>
    </source>
</evidence>
<organism evidence="2 3">
    <name type="scientific">Bordetella bronchialis</name>
    <dbReference type="NCBI Taxonomy" id="463025"/>
    <lineage>
        <taxon>Bacteria</taxon>
        <taxon>Pseudomonadati</taxon>
        <taxon>Pseudomonadota</taxon>
        <taxon>Betaproteobacteria</taxon>
        <taxon>Burkholderiales</taxon>
        <taxon>Alcaligenaceae</taxon>
        <taxon>Bordetella</taxon>
    </lineage>
</organism>
<dbReference type="EMBL" id="CP016170">
    <property type="protein sequence ID" value="ANN65595.1"/>
    <property type="molecule type" value="Genomic_DNA"/>
</dbReference>
<keyword evidence="3" id="KW-1185">Reference proteome</keyword>
<evidence type="ECO:0000313" key="2">
    <source>
        <dbReference type="EMBL" id="ANN65595.1"/>
    </source>
</evidence>
<accession>A0ABN4QX76</accession>
<dbReference type="Gene3D" id="3.40.190.10">
    <property type="entry name" value="Periplasmic binding protein-like II"/>
    <property type="match status" value="1"/>
</dbReference>
<dbReference type="Pfam" id="PF03466">
    <property type="entry name" value="LysR_substrate"/>
    <property type="match status" value="1"/>
</dbReference>
<gene>
    <name evidence="2" type="ORF">BAU06_04155</name>
</gene>
<dbReference type="PANTHER" id="PTHR30419">
    <property type="entry name" value="HTH-TYPE TRANSCRIPTIONAL REGULATOR YBHD"/>
    <property type="match status" value="1"/>
</dbReference>
<reference evidence="2 3" key="1">
    <citation type="submission" date="2016-06" db="EMBL/GenBank/DDBJ databases">
        <title>Complete genome sequences of Bordetella bronchialis and Bordetella flabilis.</title>
        <authorList>
            <person name="LiPuma J.J."/>
            <person name="Spilker T."/>
        </authorList>
    </citation>
    <scope>NUCLEOTIDE SEQUENCE [LARGE SCALE GENOMIC DNA]</scope>
    <source>
        <strain evidence="2 3">AU3182</strain>
    </source>
</reference>
<protein>
    <recommendedName>
        <fullName evidence="1">LysR substrate-binding domain-containing protein</fullName>
    </recommendedName>
</protein>
<dbReference type="InterPro" id="IPR005119">
    <property type="entry name" value="LysR_subst-bd"/>
</dbReference>
<name>A0ABN4QX76_9BORD</name>
<sequence length="131" mass="14326">MQLTPVGELLLPRARRILGDPEEALAAIDGELASRNGQLSLRYIPTATRLLLPHILRAFHERRPRTRLRIVEGNVARVAAAVRDGAVDFGVTLQSAVTDGLAFDPCLPNRSCWRAPATIRWPRSHGSAGTT</sequence>
<dbReference type="PANTHER" id="PTHR30419:SF8">
    <property type="entry name" value="NITROGEN ASSIMILATION TRANSCRIPTIONAL ACTIVATOR-RELATED"/>
    <property type="match status" value="1"/>
</dbReference>